<organism evidence="14 15">
    <name type="scientific">Polyrhizophydium stewartii</name>
    <dbReference type="NCBI Taxonomy" id="2732419"/>
    <lineage>
        <taxon>Eukaryota</taxon>
        <taxon>Fungi</taxon>
        <taxon>Fungi incertae sedis</taxon>
        <taxon>Chytridiomycota</taxon>
        <taxon>Chytridiomycota incertae sedis</taxon>
        <taxon>Chytridiomycetes</taxon>
        <taxon>Rhizophydiales</taxon>
        <taxon>Rhizophydiales incertae sedis</taxon>
        <taxon>Polyrhizophydium</taxon>
    </lineage>
</organism>
<evidence type="ECO:0000256" key="2">
    <source>
        <dbReference type="ARBA" id="ARBA00022679"/>
    </source>
</evidence>
<dbReference type="Proteomes" id="UP001527925">
    <property type="component" value="Unassembled WGS sequence"/>
</dbReference>
<comment type="caution">
    <text evidence="14">The sequence shown here is derived from an EMBL/GenBank/DDBJ whole genome shotgun (WGS) entry which is preliminary data.</text>
</comment>
<dbReference type="InterPro" id="IPR001594">
    <property type="entry name" value="Palmitoyltrfase_DHHC"/>
</dbReference>
<dbReference type="InterPro" id="IPR039859">
    <property type="entry name" value="PFA4/ZDH16/20/ERF2-like"/>
</dbReference>
<keyword evidence="3 11" id="KW-0812">Transmembrane</keyword>
<accession>A0ABR4NK90</accession>
<keyword evidence="8 11" id="KW-0012">Acyltransferase</keyword>
<comment type="subcellular location">
    <subcellularLocation>
        <location evidence="1">Endomembrane system</location>
        <topology evidence="1">Multi-pass membrane protein</topology>
    </subcellularLocation>
</comment>
<feature type="compositionally biased region" description="Basic and acidic residues" evidence="12">
    <location>
        <begin position="94"/>
        <end position="104"/>
    </location>
</feature>
<sequence>MEQPSRAALPSDSMDGSSRASLAPAASQDRLLDGRPLWLDELQEPPVPSKPGPAHSPWRALAKQAAGAGAAAVAATGTSAGAGTGGAPAAAVKDPQRGSPEARSRSASASTSLSGGDPAAGGGSSSRRGCFGTLGLRFVRLVRKMLVDSWKRADQSIFLLALALIVVPSALTVVYAVPFLRSDGFLWLCVLFGVLFGSTILLLFATSFTDPGFVPKNMDPPPSEINPASPATHSRVVTVNGKEVTVKYCNTCGSWRPPRTSHCAFCDRCVEGHDHHCPWMGTCVGHRNYRFFYFFLISVISLIAVSVAAHTLVIIRRPTTNIAQDNAASIAVIVLCGIVAWGVLLLNGYHTWLIAQGLSTHEQIRSGVSVFGSIQDHPNPYRRSTPWGNCAWALCRPIERSREFDVYLDVSHSTSPLQSMQMQHQYQMHQQQQRHSQQMLQQAPMNPASLSRNASGATLTSPQGAVTATHSPPSQPYHPFFPQHPPQARPPQTQSSAASPQARSAPTHTVVNIDARGPRG</sequence>
<evidence type="ECO:0000256" key="11">
    <source>
        <dbReference type="RuleBase" id="RU079119"/>
    </source>
</evidence>
<gene>
    <name evidence="14" type="primary">ERF2</name>
    <name evidence="14" type="ORF">HK105_200014</name>
</gene>
<dbReference type="PROSITE" id="PS50216">
    <property type="entry name" value="DHHC"/>
    <property type="match status" value="1"/>
</dbReference>
<evidence type="ECO:0000256" key="3">
    <source>
        <dbReference type="ARBA" id="ARBA00022692"/>
    </source>
</evidence>
<dbReference type="EC" id="2.3.1.225" evidence="11"/>
<proteinExistence type="inferred from homology"/>
<evidence type="ECO:0000259" key="13">
    <source>
        <dbReference type="Pfam" id="PF01529"/>
    </source>
</evidence>
<protein>
    <recommendedName>
        <fullName evidence="11">Palmitoyltransferase</fullName>
        <ecNumber evidence="11">2.3.1.225</ecNumber>
    </recommendedName>
</protein>
<evidence type="ECO:0000313" key="15">
    <source>
        <dbReference type="Proteomes" id="UP001527925"/>
    </source>
</evidence>
<keyword evidence="2 11" id="KW-0808">Transferase</keyword>
<comment type="catalytic activity">
    <reaction evidence="10 11">
        <text>L-cysteinyl-[protein] + hexadecanoyl-CoA = S-hexadecanoyl-L-cysteinyl-[protein] + CoA</text>
        <dbReference type="Rhea" id="RHEA:36683"/>
        <dbReference type="Rhea" id="RHEA-COMP:10131"/>
        <dbReference type="Rhea" id="RHEA-COMP:11032"/>
        <dbReference type="ChEBI" id="CHEBI:29950"/>
        <dbReference type="ChEBI" id="CHEBI:57287"/>
        <dbReference type="ChEBI" id="CHEBI:57379"/>
        <dbReference type="ChEBI" id="CHEBI:74151"/>
        <dbReference type="EC" id="2.3.1.225"/>
    </reaction>
</comment>
<keyword evidence="4 11" id="KW-1133">Transmembrane helix</keyword>
<feature type="compositionally biased region" description="Low complexity" evidence="12">
    <location>
        <begin position="105"/>
        <end position="117"/>
    </location>
</feature>
<evidence type="ECO:0000256" key="9">
    <source>
        <dbReference type="ARBA" id="ARBA00023463"/>
    </source>
</evidence>
<evidence type="ECO:0000256" key="5">
    <source>
        <dbReference type="ARBA" id="ARBA00023136"/>
    </source>
</evidence>
<comment type="domain">
    <text evidence="11">The DHHC domain is required for palmitoyltransferase activity.</text>
</comment>
<feature type="domain" description="Palmitoyltransferase DHHC" evidence="13">
    <location>
        <begin position="246"/>
        <end position="365"/>
    </location>
</feature>
<reference evidence="14 15" key="1">
    <citation type="submission" date="2023-09" db="EMBL/GenBank/DDBJ databases">
        <title>Pangenome analysis of Batrachochytrium dendrobatidis and related Chytrids.</title>
        <authorList>
            <person name="Yacoub M.N."/>
            <person name="Stajich J.E."/>
            <person name="James T.Y."/>
        </authorList>
    </citation>
    <scope>NUCLEOTIDE SEQUENCE [LARGE SCALE GENOMIC DNA]</scope>
    <source>
        <strain evidence="14 15">JEL0888</strain>
    </source>
</reference>
<evidence type="ECO:0000256" key="7">
    <source>
        <dbReference type="ARBA" id="ARBA00023288"/>
    </source>
</evidence>
<name>A0ABR4NK90_9FUNG</name>
<feature type="transmembrane region" description="Helical" evidence="11">
    <location>
        <begin position="157"/>
        <end position="179"/>
    </location>
</feature>
<keyword evidence="6" id="KW-0564">Palmitate</keyword>
<evidence type="ECO:0000256" key="4">
    <source>
        <dbReference type="ARBA" id="ARBA00022989"/>
    </source>
</evidence>
<dbReference type="PANTHER" id="PTHR22883">
    <property type="entry name" value="ZINC FINGER DHHC DOMAIN CONTAINING PROTEIN"/>
    <property type="match status" value="1"/>
</dbReference>
<comment type="similarity">
    <text evidence="9">Belongs to the DHHC palmitoyltransferase family. ERF2/ZDHHC9 subfamily.</text>
</comment>
<evidence type="ECO:0000256" key="1">
    <source>
        <dbReference type="ARBA" id="ARBA00004127"/>
    </source>
</evidence>
<feature type="region of interest" description="Disordered" evidence="12">
    <location>
        <begin position="78"/>
        <end position="126"/>
    </location>
</feature>
<dbReference type="Pfam" id="PF01529">
    <property type="entry name" value="DHHC"/>
    <property type="match status" value="1"/>
</dbReference>
<feature type="compositionally biased region" description="Polar residues" evidence="12">
    <location>
        <begin position="448"/>
        <end position="470"/>
    </location>
</feature>
<keyword evidence="15" id="KW-1185">Reference proteome</keyword>
<evidence type="ECO:0000256" key="8">
    <source>
        <dbReference type="ARBA" id="ARBA00023315"/>
    </source>
</evidence>
<feature type="compositionally biased region" description="Low complexity" evidence="12">
    <location>
        <begin position="418"/>
        <end position="442"/>
    </location>
</feature>
<feature type="transmembrane region" description="Helical" evidence="11">
    <location>
        <begin position="291"/>
        <end position="315"/>
    </location>
</feature>
<evidence type="ECO:0000256" key="6">
    <source>
        <dbReference type="ARBA" id="ARBA00023139"/>
    </source>
</evidence>
<feature type="transmembrane region" description="Helical" evidence="11">
    <location>
        <begin position="185"/>
        <end position="208"/>
    </location>
</feature>
<keyword evidence="7" id="KW-0449">Lipoprotein</keyword>
<evidence type="ECO:0000256" key="10">
    <source>
        <dbReference type="ARBA" id="ARBA00048048"/>
    </source>
</evidence>
<evidence type="ECO:0000256" key="12">
    <source>
        <dbReference type="SAM" id="MobiDB-lite"/>
    </source>
</evidence>
<dbReference type="EMBL" id="JADGIZ020000001">
    <property type="protein sequence ID" value="KAL2919948.1"/>
    <property type="molecule type" value="Genomic_DNA"/>
</dbReference>
<evidence type="ECO:0000313" key="14">
    <source>
        <dbReference type="EMBL" id="KAL2919948.1"/>
    </source>
</evidence>
<feature type="transmembrane region" description="Helical" evidence="11">
    <location>
        <begin position="327"/>
        <end position="346"/>
    </location>
</feature>
<feature type="region of interest" description="Disordered" evidence="12">
    <location>
        <begin position="418"/>
        <end position="520"/>
    </location>
</feature>
<feature type="region of interest" description="Disordered" evidence="12">
    <location>
        <begin position="1"/>
        <end position="63"/>
    </location>
</feature>
<dbReference type="PANTHER" id="PTHR22883:SF43">
    <property type="entry name" value="PALMITOYLTRANSFERASE APP"/>
    <property type="match status" value="1"/>
</dbReference>
<keyword evidence="5 11" id="KW-0472">Membrane</keyword>
<feature type="compositionally biased region" description="Low complexity" evidence="12">
    <location>
        <begin position="490"/>
        <end position="507"/>
    </location>
</feature>
<dbReference type="GO" id="GO:0019706">
    <property type="term" value="F:protein-cysteine S-palmitoyltransferase activity"/>
    <property type="evidence" value="ECO:0007669"/>
    <property type="project" value="UniProtKB-EC"/>
</dbReference>